<proteinExistence type="predicted"/>
<evidence type="ECO:0000313" key="3">
    <source>
        <dbReference type="Proteomes" id="UP001454489"/>
    </source>
</evidence>
<protein>
    <submittedName>
        <fullName evidence="2">DUF4230 domain-containing protein</fullName>
    </submittedName>
</protein>
<sequence length="197" mass="22067">MKKQQKKKPVKYIILILLLAVIAVAGVWTAFHIKEGRKETTTVISKTTLEKVLDISELSTGKAVYHGIAHVYDLKNDERVLYHVAYDATVKAGIDTDKIKIKIEKEAKKVTVILPEVQIQDIDVDMGTLDYMFESKRSQTESVSKDAYQAAIADVTKECKDNEEIKDLAKENAKNVVKGVLGTLLAQQEEAYTLEVK</sequence>
<accession>A0ABV1HB68</accession>
<name>A0ABV1HB68_9FIRM</name>
<dbReference type="Pfam" id="PF14014">
    <property type="entry name" value="DUF4230"/>
    <property type="match status" value="1"/>
</dbReference>
<feature type="transmembrane region" description="Helical" evidence="1">
    <location>
        <begin position="12"/>
        <end position="31"/>
    </location>
</feature>
<keyword evidence="1" id="KW-0812">Transmembrane</keyword>
<organism evidence="2 3">
    <name type="scientific">Maccoyibacter intestinihominis</name>
    <dbReference type="NCBI Taxonomy" id="3133499"/>
    <lineage>
        <taxon>Bacteria</taxon>
        <taxon>Bacillati</taxon>
        <taxon>Bacillota</taxon>
        <taxon>Clostridia</taxon>
        <taxon>Lachnospirales</taxon>
        <taxon>Lachnospiraceae</taxon>
        <taxon>Maccoyibacter</taxon>
    </lineage>
</organism>
<evidence type="ECO:0000256" key="1">
    <source>
        <dbReference type="SAM" id="Phobius"/>
    </source>
</evidence>
<dbReference type="EMBL" id="JBBMEX010000002">
    <property type="protein sequence ID" value="MEQ2556953.1"/>
    <property type="molecule type" value="Genomic_DNA"/>
</dbReference>
<comment type="caution">
    <text evidence="2">The sequence shown here is derived from an EMBL/GenBank/DDBJ whole genome shotgun (WGS) entry which is preliminary data.</text>
</comment>
<keyword evidence="1" id="KW-0472">Membrane</keyword>
<dbReference type="InterPro" id="IPR025324">
    <property type="entry name" value="DUF4230"/>
</dbReference>
<evidence type="ECO:0000313" key="2">
    <source>
        <dbReference type="EMBL" id="MEQ2556953.1"/>
    </source>
</evidence>
<dbReference type="RefSeq" id="WP_353529979.1">
    <property type="nucleotide sequence ID" value="NZ_JBBMEX010000002.1"/>
</dbReference>
<reference evidence="2 3" key="1">
    <citation type="submission" date="2024-03" db="EMBL/GenBank/DDBJ databases">
        <title>Human intestinal bacterial collection.</title>
        <authorList>
            <person name="Pauvert C."/>
            <person name="Hitch T.C.A."/>
            <person name="Clavel T."/>
        </authorList>
    </citation>
    <scope>NUCLEOTIDE SEQUENCE [LARGE SCALE GENOMIC DNA]</scope>
    <source>
        <strain evidence="2 3">CLA-AA-H185</strain>
    </source>
</reference>
<gene>
    <name evidence="2" type="ORF">WMO43_03530</name>
</gene>
<dbReference type="Proteomes" id="UP001454489">
    <property type="component" value="Unassembled WGS sequence"/>
</dbReference>
<keyword evidence="1" id="KW-1133">Transmembrane helix</keyword>
<keyword evidence="3" id="KW-1185">Reference proteome</keyword>